<name>A0A9Q9FH60_9FIRM</name>
<evidence type="ECO:0000313" key="1">
    <source>
        <dbReference type="EMBL" id="UUF07264.1"/>
    </source>
</evidence>
<organism evidence="2 4">
    <name type="scientific">Turicibacter bilis</name>
    <dbReference type="NCBI Taxonomy" id="2735723"/>
    <lineage>
        <taxon>Bacteria</taxon>
        <taxon>Bacillati</taxon>
        <taxon>Bacillota</taxon>
        <taxon>Erysipelotrichia</taxon>
        <taxon>Erysipelotrichales</taxon>
        <taxon>Turicibacteraceae</taxon>
        <taxon>Turicibacter</taxon>
    </lineage>
</organism>
<protein>
    <submittedName>
        <fullName evidence="2">Uncharacterized protein</fullName>
    </submittedName>
</protein>
<proteinExistence type="predicted"/>
<accession>A0A9Q9FH60</accession>
<dbReference type="Proteomes" id="UP001058016">
    <property type="component" value="Chromosome"/>
</dbReference>
<keyword evidence="3" id="KW-1185">Reference proteome</keyword>
<dbReference type="Proteomes" id="UP001058072">
    <property type="component" value="Chromosome"/>
</dbReference>
<reference evidence="2 3" key="1">
    <citation type="submission" date="2021-03" db="EMBL/GenBank/DDBJ databases">
        <title>Comparative Genomics and Metabolomics in the genus Turicibacter.</title>
        <authorList>
            <person name="Maki J."/>
            <person name="Looft T."/>
        </authorList>
    </citation>
    <scope>NUCLEOTIDE SEQUENCE</scope>
    <source>
        <strain evidence="2">ISU324</strain>
        <strain evidence="1 3">MMM721</strain>
    </source>
</reference>
<evidence type="ECO:0000313" key="2">
    <source>
        <dbReference type="EMBL" id="UUF09626.1"/>
    </source>
</evidence>
<sequence>MKGQLTKRDINLIEYCLAHLPINSDIAAALFYPNKYIAQRRLTTIHNLKQLKRTERLVVNQPYIYYSDKKDLKNYPFSQLLYDIRSDGFEIETYHFEDELLTATIHKENESYKINATLQNLPQIYKRLSLK</sequence>
<evidence type="ECO:0000313" key="4">
    <source>
        <dbReference type="Proteomes" id="UP001058072"/>
    </source>
</evidence>
<evidence type="ECO:0000313" key="3">
    <source>
        <dbReference type="Proteomes" id="UP001058016"/>
    </source>
</evidence>
<dbReference type="EMBL" id="CP071249">
    <property type="protein sequence ID" value="UUF07264.1"/>
    <property type="molecule type" value="Genomic_DNA"/>
</dbReference>
<dbReference type="AlphaFoldDB" id="A0A9Q9FH60"/>
<dbReference type="EMBL" id="CP071250">
    <property type="protein sequence ID" value="UUF09626.1"/>
    <property type="molecule type" value="Genomic_DNA"/>
</dbReference>
<gene>
    <name evidence="1" type="ORF">J0J69_07425</name>
    <name evidence="2" type="ORF">J0J70_00365</name>
</gene>